<evidence type="ECO:0000313" key="4">
    <source>
        <dbReference type="Proteomes" id="UP001148838"/>
    </source>
</evidence>
<proteinExistence type="predicted"/>
<dbReference type="Proteomes" id="UP001148838">
    <property type="component" value="Unassembled WGS sequence"/>
</dbReference>
<reference evidence="3 4" key="1">
    <citation type="journal article" date="2022" name="Allergy">
        <title>Genome assembly and annotation of Periplaneta americana reveal a comprehensive cockroach allergen profile.</title>
        <authorList>
            <person name="Wang L."/>
            <person name="Xiong Q."/>
            <person name="Saelim N."/>
            <person name="Wang L."/>
            <person name="Nong W."/>
            <person name="Wan A.T."/>
            <person name="Shi M."/>
            <person name="Liu X."/>
            <person name="Cao Q."/>
            <person name="Hui J.H.L."/>
            <person name="Sookrung N."/>
            <person name="Leung T.F."/>
            <person name="Tungtrongchitr A."/>
            <person name="Tsui S.K.W."/>
        </authorList>
    </citation>
    <scope>NUCLEOTIDE SEQUENCE [LARGE SCALE GENOMIC DNA]</scope>
    <source>
        <strain evidence="3">PWHHKU_190912</strain>
    </source>
</reference>
<feature type="domain" description="DDE-1" evidence="2">
    <location>
        <begin position="1"/>
        <end position="55"/>
    </location>
</feature>
<evidence type="ECO:0000313" key="3">
    <source>
        <dbReference type="EMBL" id="KAJ4427148.1"/>
    </source>
</evidence>
<organism evidence="3 4">
    <name type="scientific">Periplaneta americana</name>
    <name type="common">American cockroach</name>
    <name type="synonym">Blatta americana</name>
    <dbReference type="NCBI Taxonomy" id="6978"/>
    <lineage>
        <taxon>Eukaryota</taxon>
        <taxon>Metazoa</taxon>
        <taxon>Ecdysozoa</taxon>
        <taxon>Arthropoda</taxon>
        <taxon>Hexapoda</taxon>
        <taxon>Insecta</taxon>
        <taxon>Pterygota</taxon>
        <taxon>Neoptera</taxon>
        <taxon>Polyneoptera</taxon>
        <taxon>Dictyoptera</taxon>
        <taxon>Blattodea</taxon>
        <taxon>Blattoidea</taxon>
        <taxon>Blattidae</taxon>
        <taxon>Blattinae</taxon>
        <taxon>Periplaneta</taxon>
    </lineage>
</organism>
<feature type="compositionally biased region" description="Polar residues" evidence="1">
    <location>
        <begin position="113"/>
        <end position="123"/>
    </location>
</feature>
<accession>A0ABQ8RZK6</accession>
<comment type="caution">
    <text evidence="3">The sequence shown here is derived from an EMBL/GenBank/DDBJ whole genome shotgun (WGS) entry which is preliminary data.</text>
</comment>
<sequence length="262" mass="28692">MDSHASHISQEVIAMASANDIIIFTFPSHTSHLLKPLDIVVYRPLKLAWQKYLRQFQEGNPLRRPGRFDFHGMFNPAFLEAFSRQNLISGFSKAGIFPLNRLAIPDEALTTNTSMVGNSTENVDQPADDTPSAKNNVDDILHVPQFTMTSVSKPVRKRRNPAASVHLPKNGMPTGEEPACGPSTSSVLPECSNTSASTSTSASGNAKQNEEIKTTMTRMNGSVLRVMKVTTKEKTKVHGSNVVFVYVGTMKVASQLTPKIHL</sequence>
<dbReference type="EMBL" id="JAJSOF020000038">
    <property type="protein sequence ID" value="KAJ4427148.1"/>
    <property type="molecule type" value="Genomic_DNA"/>
</dbReference>
<gene>
    <name evidence="3" type="ORF">ANN_24764</name>
</gene>
<feature type="compositionally biased region" description="Low complexity" evidence="1">
    <location>
        <begin position="192"/>
        <end position="206"/>
    </location>
</feature>
<evidence type="ECO:0000256" key="1">
    <source>
        <dbReference type="SAM" id="MobiDB-lite"/>
    </source>
</evidence>
<feature type="region of interest" description="Disordered" evidence="1">
    <location>
        <begin position="113"/>
        <end position="132"/>
    </location>
</feature>
<protein>
    <recommendedName>
        <fullName evidence="2">DDE-1 domain-containing protein</fullName>
    </recommendedName>
</protein>
<dbReference type="Pfam" id="PF03184">
    <property type="entry name" value="DDE_1"/>
    <property type="match status" value="1"/>
</dbReference>
<dbReference type="InterPro" id="IPR004875">
    <property type="entry name" value="DDE_SF_endonuclease_dom"/>
</dbReference>
<feature type="region of interest" description="Disordered" evidence="1">
    <location>
        <begin position="153"/>
        <end position="209"/>
    </location>
</feature>
<name>A0ABQ8RZK6_PERAM</name>
<keyword evidence="4" id="KW-1185">Reference proteome</keyword>
<evidence type="ECO:0000259" key="2">
    <source>
        <dbReference type="Pfam" id="PF03184"/>
    </source>
</evidence>